<reference evidence="1 2" key="1">
    <citation type="submission" date="2017-02" db="EMBL/GenBank/DDBJ databases">
        <title>Complete genome sequences of Mycobacterium kansasii strains isolated from rhesus macaques.</title>
        <authorList>
            <person name="Panda A."/>
            <person name="Nagaraj S."/>
            <person name="Zhao X."/>
            <person name="Tettelin H."/>
            <person name="Detolla L.J."/>
        </authorList>
    </citation>
    <scope>NUCLEOTIDE SEQUENCE [LARGE SCALE GENOMIC DNA]</scope>
    <source>
        <strain evidence="1 2">11-3813</strain>
    </source>
</reference>
<evidence type="ECO:0000313" key="2">
    <source>
        <dbReference type="Proteomes" id="UP000189229"/>
    </source>
</evidence>
<comment type="caution">
    <text evidence="1">The sequence shown here is derived from an EMBL/GenBank/DDBJ whole genome shotgun (WGS) entry which is preliminary data.</text>
</comment>
<organism evidence="1 2">
    <name type="scientific">Mycobacterium kansasii</name>
    <dbReference type="NCBI Taxonomy" id="1768"/>
    <lineage>
        <taxon>Bacteria</taxon>
        <taxon>Bacillati</taxon>
        <taxon>Actinomycetota</taxon>
        <taxon>Actinomycetes</taxon>
        <taxon>Mycobacteriales</taxon>
        <taxon>Mycobacteriaceae</taxon>
        <taxon>Mycobacterium</taxon>
    </lineage>
</organism>
<accession>A0A1V3WI45</accession>
<evidence type="ECO:0000313" key="1">
    <source>
        <dbReference type="EMBL" id="OOK66438.1"/>
    </source>
</evidence>
<gene>
    <name evidence="1" type="ORF">BZL30_8341</name>
</gene>
<dbReference type="Proteomes" id="UP000189229">
    <property type="component" value="Unassembled WGS sequence"/>
</dbReference>
<dbReference type="EMBL" id="MVBM01000009">
    <property type="protein sequence ID" value="OOK66438.1"/>
    <property type="molecule type" value="Genomic_DNA"/>
</dbReference>
<protein>
    <submittedName>
        <fullName evidence="1">Uncharacterized protein</fullName>
    </submittedName>
</protein>
<proteinExistence type="predicted"/>
<dbReference type="AlphaFoldDB" id="A0A1V3WI45"/>
<sequence>MSVVAATNDISILRGVSQFVLPGAGSALGLLTRNTVLCGPSANVRQP</sequence>
<name>A0A1V3WI45_MYCKA</name>